<evidence type="ECO:0000256" key="7">
    <source>
        <dbReference type="ARBA" id="ARBA00022741"/>
    </source>
</evidence>
<dbReference type="Gene3D" id="3.40.50.620">
    <property type="entry name" value="HUPs"/>
    <property type="match status" value="2"/>
</dbReference>
<dbReference type="Gene3D" id="1.10.10.770">
    <property type="match status" value="1"/>
</dbReference>
<evidence type="ECO:0000256" key="11">
    <source>
        <dbReference type="ARBA" id="ARBA00030563"/>
    </source>
</evidence>
<evidence type="ECO:0000256" key="2">
    <source>
        <dbReference type="ARBA" id="ARBA00005594"/>
    </source>
</evidence>
<dbReference type="SMART" id="SM00873">
    <property type="entry name" value="B3_4"/>
    <property type="match status" value="1"/>
</dbReference>
<dbReference type="SUPFAM" id="SSF48163">
    <property type="entry name" value="An anticodon-binding domain of class I aminoacyl-tRNA synthetases"/>
    <property type="match status" value="1"/>
</dbReference>
<dbReference type="GO" id="GO:0006430">
    <property type="term" value="P:lysyl-tRNA aminoacylation"/>
    <property type="evidence" value="ECO:0007669"/>
    <property type="project" value="InterPro"/>
</dbReference>
<accession>A0A2M6YT23</accession>
<keyword evidence="9" id="KW-0648">Protein biosynthesis</keyword>
<keyword evidence="10" id="KW-0030">Aminoacyl-tRNA synthetase</keyword>
<dbReference type="Proteomes" id="UP000230184">
    <property type="component" value="Unassembled WGS sequence"/>
</dbReference>
<comment type="catalytic activity">
    <reaction evidence="12">
        <text>tRNA(Lys) + L-lysine + ATP = L-lysyl-tRNA(Lys) + AMP + diphosphate</text>
        <dbReference type="Rhea" id="RHEA:20792"/>
        <dbReference type="Rhea" id="RHEA-COMP:9696"/>
        <dbReference type="Rhea" id="RHEA-COMP:9697"/>
        <dbReference type="ChEBI" id="CHEBI:30616"/>
        <dbReference type="ChEBI" id="CHEBI:32551"/>
        <dbReference type="ChEBI" id="CHEBI:33019"/>
        <dbReference type="ChEBI" id="CHEBI:78442"/>
        <dbReference type="ChEBI" id="CHEBI:78529"/>
        <dbReference type="ChEBI" id="CHEBI:456215"/>
        <dbReference type="EC" id="6.1.1.6"/>
    </reaction>
</comment>
<evidence type="ECO:0000256" key="6">
    <source>
        <dbReference type="ARBA" id="ARBA00022598"/>
    </source>
</evidence>
<dbReference type="EC" id="6.1.1.6" evidence="3"/>
<dbReference type="SUPFAM" id="SSF52374">
    <property type="entry name" value="Nucleotidylyl transferase"/>
    <property type="match status" value="1"/>
</dbReference>
<dbReference type="Pfam" id="PF03483">
    <property type="entry name" value="B3_4"/>
    <property type="match status" value="1"/>
</dbReference>
<keyword evidence="6 14" id="KW-0436">Ligase</keyword>
<gene>
    <name evidence="14" type="primary">lysS</name>
    <name evidence="14" type="ORF">COT02_04835</name>
</gene>
<dbReference type="InterPro" id="IPR014729">
    <property type="entry name" value="Rossmann-like_a/b/a_fold"/>
</dbReference>
<dbReference type="InterPro" id="IPR008925">
    <property type="entry name" value="aa_tRNA-synth_I_cd-bd_sf"/>
</dbReference>
<name>A0A2M6YT23_9BACT</name>
<keyword evidence="5" id="KW-0963">Cytoplasm</keyword>
<dbReference type="InterPro" id="IPR020825">
    <property type="entry name" value="Phe-tRNA_synthase-like_B3/B4"/>
</dbReference>
<dbReference type="PANTHER" id="PTHR37940">
    <property type="entry name" value="LYSINE--TRNA LIGASE"/>
    <property type="match status" value="1"/>
</dbReference>
<dbReference type="GO" id="GO:0005524">
    <property type="term" value="F:ATP binding"/>
    <property type="evidence" value="ECO:0007669"/>
    <property type="project" value="UniProtKB-KW"/>
</dbReference>
<dbReference type="Pfam" id="PF01921">
    <property type="entry name" value="tRNA-synt_1f"/>
    <property type="match status" value="1"/>
</dbReference>
<evidence type="ECO:0000256" key="12">
    <source>
        <dbReference type="ARBA" id="ARBA00048573"/>
    </source>
</evidence>
<evidence type="ECO:0000256" key="4">
    <source>
        <dbReference type="ARBA" id="ARBA00015745"/>
    </source>
</evidence>
<proteinExistence type="inferred from homology"/>
<dbReference type="GO" id="GO:0004826">
    <property type="term" value="F:phenylalanine-tRNA ligase activity"/>
    <property type="evidence" value="ECO:0007669"/>
    <property type="project" value="InterPro"/>
</dbReference>
<dbReference type="GO" id="GO:0004824">
    <property type="term" value="F:lysine-tRNA ligase activity"/>
    <property type="evidence" value="ECO:0007669"/>
    <property type="project" value="UniProtKB-EC"/>
</dbReference>
<dbReference type="PANTHER" id="PTHR37940:SF1">
    <property type="entry name" value="LYSINE--TRNA LIGASE"/>
    <property type="match status" value="1"/>
</dbReference>
<comment type="similarity">
    <text evidence="2">Belongs to the class-I aminoacyl-tRNA synthetase family.</text>
</comment>
<dbReference type="InterPro" id="IPR005146">
    <property type="entry name" value="B3/B4_tRNA-bd"/>
</dbReference>
<evidence type="ECO:0000256" key="8">
    <source>
        <dbReference type="ARBA" id="ARBA00022840"/>
    </source>
</evidence>
<evidence type="ECO:0000256" key="9">
    <source>
        <dbReference type="ARBA" id="ARBA00022917"/>
    </source>
</evidence>
<evidence type="ECO:0000313" key="15">
    <source>
        <dbReference type="Proteomes" id="UP000230184"/>
    </source>
</evidence>
<evidence type="ECO:0000313" key="14">
    <source>
        <dbReference type="EMBL" id="PIU36668.1"/>
    </source>
</evidence>
<dbReference type="GO" id="GO:0000049">
    <property type="term" value="F:tRNA binding"/>
    <property type="evidence" value="ECO:0007669"/>
    <property type="project" value="InterPro"/>
</dbReference>
<evidence type="ECO:0000259" key="13">
    <source>
        <dbReference type="SMART" id="SM00873"/>
    </source>
</evidence>
<comment type="subcellular location">
    <subcellularLocation>
        <location evidence="1">Cytoplasm</location>
    </subcellularLocation>
</comment>
<evidence type="ECO:0000256" key="3">
    <source>
        <dbReference type="ARBA" id="ARBA00013166"/>
    </source>
</evidence>
<protein>
    <recommendedName>
        <fullName evidence="4">Lysine--tRNA ligase</fullName>
        <ecNumber evidence="3">6.1.1.6</ecNumber>
    </recommendedName>
    <alternativeName>
        <fullName evidence="11">Lysyl-tRNA synthetase</fullName>
    </alternativeName>
</protein>
<dbReference type="GO" id="GO:0005737">
    <property type="term" value="C:cytoplasm"/>
    <property type="evidence" value="ECO:0007669"/>
    <property type="project" value="UniProtKB-SubCell"/>
</dbReference>
<comment type="caution">
    <text evidence="14">The sequence shown here is derived from an EMBL/GenBank/DDBJ whole genome shotgun (WGS) entry which is preliminary data.</text>
</comment>
<dbReference type="NCBIfam" id="TIGR00467">
    <property type="entry name" value="lysS_arch"/>
    <property type="match status" value="1"/>
</dbReference>
<dbReference type="Gene3D" id="3.50.40.10">
    <property type="entry name" value="Phenylalanyl-trna Synthetase, Chain B, domain 3"/>
    <property type="match status" value="1"/>
</dbReference>
<dbReference type="InterPro" id="IPR002904">
    <property type="entry name" value="Lys-tRNA-ligase"/>
</dbReference>
<reference evidence="15" key="1">
    <citation type="submission" date="2017-09" db="EMBL/GenBank/DDBJ databases">
        <title>Depth-based differentiation of microbial function through sediment-hosted aquifers and enrichment of novel symbionts in the deep terrestrial subsurface.</title>
        <authorList>
            <person name="Probst A.J."/>
            <person name="Ladd B."/>
            <person name="Jarett J.K."/>
            <person name="Geller-Mcgrath D.E."/>
            <person name="Sieber C.M.K."/>
            <person name="Emerson J.B."/>
            <person name="Anantharaman K."/>
            <person name="Thomas B.C."/>
            <person name="Malmstrom R."/>
            <person name="Stieglmeier M."/>
            <person name="Klingl A."/>
            <person name="Woyke T."/>
            <person name="Ryan C.M."/>
            <person name="Banfield J.F."/>
        </authorList>
    </citation>
    <scope>NUCLEOTIDE SEQUENCE [LARGE SCALE GENOMIC DNA]</scope>
</reference>
<dbReference type="Gene3D" id="1.10.10.350">
    <property type="match status" value="1"/>
</dbReference>
<evidence type="ECO:0000256" key="10">
    <source>
        <dbReference type="ARBA" id="ARBA00023146"/>
    </source>
</evidence>
<evidence type="ECO:0000256" key="1">
    <source>
        <dbReference type="ARBA" id="ARBA00004496"/>
    </source>
</evidence>
<dbReference type="EMBL" id="PEWY01000135">
    <property type="protein sequence ID" value="PIU36668.1"/>
    <property type="molecule type" value="Genomic_DNA"/>
</dbReference>
<keyword evidence="7" id="KW-0547">Nucleotide-binding</keyword>
<dbReference type="AlphaFoldDB" id="A0A2M6YT23"/>
<sequence>MIWPDREAKRLKERNLPLEWADDMKTPSGRIHVGSLRGVIVHDLIYKALKDIGVKTKFSYVFNDMDPMDGMPAYLDKYKWGKYMGQPLYKIPSPEKGFKSFADYFAQEFIQVFNSINCHPQIIWSSQLHRTGQMNEVIKLILDKADVVRDIYKKVVKKDRGQDWFPYNPICQKCGKIGTTKVYQWDGKYVYYRCQEKMVEWAQGCEYEGKLEPINENGKLVWKLDWPAHWKVIGITIESSGKDHMSSGGSYDMGIHFCKEILGTVAPDALGGYEWFTIGGKKMSSSKGIGSSAKEVSEILPPDLLRFLLVRTPIKTHLDFDPVGDTIPNLFDDYDRCLNSFFLKLEGNLPQDKAGEVMADQARMVELSEVEPLPKSRLYIPRFRTIANLLKNKSADLIVFFETQKKSKLTTEEKKVLEERIKYAKIYLEKYHEPKNILTKTEKFLPSEKQRKFIVQSINRLYSLKNKEDKEQIQKTIFESIKLERIKPKEAFEVIYQTLTSKPFGPKIGELILNIGFDKSIELLASELSNSSPTTHNYFIYPDFTDKKVFFIDEAVAKKYPSINIGIAVIKNINIKKNNPELTKIIEKFVSTQSHLSNEVISAYPEVTAYRKLYKEMGIDWHSRRPSPEALLRRISQKKDLYQINTCVDAYNLIVMKNRVSVGAFDYDKFAFPTVMRFPKEGEEILLLGDKEPTKFRQSELAYFDQNGGYNIDFNYRDSQKTAVTENTKNILLNIDGIFDITREKVEQSLKESIEIIQKYCGGTVESAGIVTAKKK</sequence>
<dbReference type="InterPro" id="IPR020751">
    <property type="entry name" value="aa-tRNA-synth_I_codon-bd_sub2"/>
</dbReference>
<dbReference type="SUPFAM" id="SSF56037">
    <property type="entry name" value="PheT/TilS domain"/>
    <property type="match status" value="1"/>
</dbReference>
<organism evidence="14 15">
    <name type="scientific">Candidatus Roizmanbacteria bacterium CG07_land_8_20_14_0_80_34_15</name>
    <dbReference type="NCBI Taxonomy" id="1974849"/>
    <lineage>
        <taxon>Bacteria</taxon>
        <taxon>Candidatus Roizmaniibacteriota</taxon>
    </lineage>
</organism>
<evidence type="ECO:0000256" key="5">
    <source>
        <dbReference type="ARBA" id="ARBA00022490"/>
    </source>
</evidence>
<keyword evidence="8" id="KW-0067">ATP-binding</keyword>
<feature type="domain" description="B3/B4 tRNA-binding" evidence="13">
    <location>
        <begin position="609"/>
        <end position="762"/>
    </location>
</feature>